<accession>A0A3S0ZLI4</accession>
<proteinExistence type="predicted"/>
<organism evidence="2 3">
    <name type="scientific">Elysia chlorotica</name>
    <name type="common">Eastern emerald elysia</name>
    <name type="synonym">Sea slug</name>
    <dbReference type="NCBI Taxonomy" id="188477"/>
    <lineage>
        <taxon>Eukaryota</taxon>
        <taxon>Metazoa</taxon>
        <taxon>Spiralia</taxon>
        <taxon>Lophotrochozoa</taxon>
        <taxon>Mollusca</taxon>
        <taxon>Gastropoda</taxon>
        <taxon>Heterobranchia</taxon>
        <taxon>Euthyneura</taxon>
        <taxon>Panpulmonata</taxon>
        <taxon>Sacoglossa</taxon>
        <taxon>Placobranchoidea</taxon>
        <taxon>Plakobranchidae</taxon>
        <taxon>Elysia</taxon>
    </lineage>
</organism>
<dbReference type="EMBL" id="RQTK01001476">
    <property type="protein sequence ID" value="RUS70163.1"/>
    <property type="molecule type" value="Genomic_DNA"/>
</dbReference>
<protein>
    <submittedName>
        <fullName evidence="2">Uncharacterized protein</fullName>
    </submittedName>
</protein>
<gene>
    <name evidence="2" type="ORF">EGW08_022075</name>
</gene>
<dbReference type="PANTHER" id="PTHR31094:SF2">
    <property type="entry name" value="RIKEN CDNA 2310061I04 GENE"/>
    <property type="match status" value="1"/>
</dbReference>
<comment type="caution">
    <text evidence="2">The sequence shown here is derived from an EMBL/GenBank/DDBJ whole genome shotgun (WGS) entry which is preliminary data.</text>
</comment>
<keyword evidence="3" id="KW-1185">Reference proteome</keyword>
<dbReference type="InterPro" id="IPR018790">
    <property type="entry name" value="DUF2358"/>
</dbReference>
<feature type="region of interest" description="Disordered" evidence="1">
    <location>
        <begin position="241"/>
        <end position="271"/>
    </location>
</feature>
<dbReference type="Pfam" id="PF10184">
    <property type="entry name" value="DUF2358"/>
    <property type="match status" value="1"/>
</dbReference>
<dbReference type="OrthoDB" id="44820at2759"/>
<evidence type="ECO:0000313" key="2">
    <source>
        <dbReference type="EMBL" id="RUS70163.1"/>
    </source>
</evidence>
<dbReference type="AlphaFoldDB" id="A0A3S0ZLI4"/>
<evidence type="ECO:0000313" key="3">
    <source>
        <dbReference type="Proteomes" id="UP000271974"/>
    </source>
</evidence>
<dbReference type="PANTHER" id="PTHR31094">
    <property type="entry name" value="RIKEN CDNA 2310061I04 GENE"/>
    <property type="match status" value="1"/>
</dbReference>
<name>A0A3S0ZLI4_ELYCH</name>
<evidence type="ECO:0000256" key="1">
    <source>
        <dbReference type="SAM" id="MobiDB-lite"/>
    </source>
</evidence>
<dbReference type="Proteomes" id="UP000271974">
    <property type="component" value="Unassembled WGS sequence"/>
</dbReference>
<dbReference type="STRING" id="188477.A0A3S0ZLI4"/>
<reference evidence="2 3" key="1">
    <citation type="submission" date="2019-01" db="EMBL/GenBank/DDBJ databases">
        <title>A draft genome assembly of the solar-powered sea slug Elysia chlorotica.</title>
        <authorList>
            <person name="Cai H."/>
            <person name="Li Q."/>
            <person name="Fang X."/>
            <person name="Li J."/>
            <person name="Curtis N.E."/>
            <person name="Altenburger A."/>
            <person name="Shibata T."/>
            <person name="Feng M."/>
            <person name="Maeda T."/>
            <person name="Schwartz J.A."/>
            <person name="Shigenobu S."/>
            <person name="Lundholm N."/>
            <person name="Nishiyama T."/>
            <person name="Yang H."/>
            <person name="Hasebe M."/>
            <person name="Li S."/>
            <person name="Pierce S.K."/>
            <person name="Wang J."/>
        </authorList>
    </citation>
    <scope>NUCLEOTIDE SEQUENCE [LARGE SCALE GENOMIC DNA]</scope>
    <source>
        <strain evidence="2">EC2010</strain>
        <tissue evidence="2">Whole organism of an adult</tissue>
    </source>
</reference>
<sequence length="436" mass="48295">MAYHFRKLKNSLRLLPTSKTLGFSTRLYEGDSHNLLAVPGINPEDSAGSVATNQGLSDLLSRSLKHMGRSDPGISHSESDLDLAGRFLPAIVSKPGNVLPLPVTYEDLAQVLRLPAPLSADKDLISDVRSILRVVYPTSDDILFEMSQVAHNKAFNDYSTTSFTDTSSDAEHSSENISVEVFDMKDRHDTVRQSWSAQMSAIPSTTADCLSSVMNSHSVQTLSSSCDHDCRLPSLFSPSFPDKAESSHLSSSNGASQGKGSGKGGPSPEQMNKIKEKLENAVCKLFSGRQDYTILHKNVVLENNLFGDNKTTVGLLAYGIEILKLRLRIHARFSNTSVELQSVTMLEQNGVVRIHWRLKGLSQIQTLKFWRLFQSKTAITKDDYEWLEAFSYFHIGKDGLVHKHRIDRMISDDTSGTEKITNTLRELLNPAKPLVS</sequence>